<comment type="function">
    <text evidence="4">Responsible for the hydrolysis of cyanuric acid, an intermediate formed during catabolism of s-triazine based compounds in herbicides such as atrazine and polymers such as melamine. Catalyzes the hydrolytic opening of the s-triazine ring of cyanuric acid (2,4,6-trihydroxy-s-triazine) to yield carbon dioxide and carboxybiuret, which spontaneously decarboxylates to biuret.</text>
</comment>
<gene>
    <name evidence="5" type="ORF">CKO45_24260</name>
</gene>
<evidence type="ECO:0000256" key="3">
    <source>
        <dbReference type="ARBA" id="ARBA00022801"/>
    </source>
</evidence>
<protein>
    <recommendedName>
        <fullName evidence="4">Cyanuric acid amidohydrolase</fullName>
        <shortName evidence="4">CAH</shortName>
        <ecNumber evidence="4">3.5.2.15</ecNumber>
    </recommendedName>
</protein>
<dbReference type="HAMAP" id="MF_01989">
    <property type="entry name" value="Cyc_amidohydrol"/>
    <property type="match status" value="1"/>
</dbReference>
<dbReference type="Gene3D" id="3.30.1330.180">
    <property type="entry name" value="Cyanuric acid hydrolase/Barbiturase, RU B"/>
    <property type="match status" value="1"/>
</dbReference>
<comment type="pathway">
    <text evidence="4">Xenobiotic degradation; atrazine degradation; biuret from cyanurate: step 1/1.</text>
</comment>
<comment type="caution">
    <text evidence="4">Lacks conserved residue(s) required for the propagation of feature annotation.</text>
</comment>
<dbReference type="Gene3D" id="3.30.1330.160">
    <property type="entry name" value="Cyanuric acid hydrolase/Barbituras, RU C"/>
    <property type="match status" value="1"/>
</dbReference>
<dbReference type="EMBL" id="NRSG01000285">
    <property type="protein sequence ID" value="MBK1661328.1"/>
    <property type="molecule type" value="Genomic_DNA"/>
</dbReference>
<evidence type="ECO:0000256" key="1">
    <source>
        <dbReference type="ARBA" id="ARBA00010947"/>
    </source>
</evidence>
<name>A0ABS1D3A3_9PROT</name>
<dbReference type="RefSeq" id="WP_133222665.1">
    <property type="nucleotide sequence ID" value="NZ_NRSG01000285.1"/>
</dbReference>
<evidence type="ECO:0000256" key="4">
    <source>
        <dbReference type="HAMAP-Rule" id="MF_01989"/>
    </source>
</evidence>
<dbReference type="Gene3D" id="3.30.1330.170">
    <property type="entry name" value="Cyanuric acid hydrolase/Barbiturase, RU A"/>
    <property type="match status" value="1"/>
</dbReference>
<dbReference type="InterPro" id="IPR014086">
    <property type="entry name" value="AtzD/Barbiturase"/>
</dbReference>
<feature type="binding site" evidence="4">
    <location>
        <position position="355"/>
    </location>
    <ligand>
        <name>Mg(2+)</name>
        <dbReference type="ChEBI" id="CHEBI:18420"/>
        <note>structural</note>
    </ligand>
</feature>
<dbReference type="InterPro" id="IPR043006">
    <property type="entry name" value="AtzD/Barbiturase_RUB"/>
</dbReference>
<feature type="active site" evidence="4">
    <location>
        <position position="162"/>
    </location>
</feature>
<evidence type="ECO:0000313" key="6">
    <source>
        <dbReference type="Proteomes" id="UP000697995"/>
    </source>
</evidence>
<feature type="binding site" evidence="4">
    <location>
        <begin position="347"/>
        <end position="348"/>
    </location>
    <ligand>
        <name>substrate</name>
    </ligand>
</feature>
<feature type="binding site" evidence="4">
    <location>
        <position position="353"/>
    </location>
    <ligand>
        <name>Mg(2+)</name>
        <dbReference type="ChEBI" id="CHEBI:18420"/>
        <note>structural</note>
    </ligand>
</feature>
<comment type="subunit">
    <text evidence="2 4">Homotetramer.</text>
</comment>
<evidence type="ECO:0000256" key="2">
    <source>
        <dbReference type="ARBA" id="ARBA00011881"/>
    </source>
</evidence>
<comment type="similarity">
    <text evidence="1 4">Belongs to the cyclic amide hydrolase (CyAH) family.</text>
</comment>
<feature type="binding site" evidence="4">
    <location>
        <position position="354"/>
    </location>
    <ligand>
        <name>Mg(2+)</name>
        <dbReference type="ChEBI" id="CHEBI:18420"/>
        <note>structural</note>
    </ligand>
</feature>
<sequence>MPARQALLHRVPMRHPGDTATIEALFDSGALDPRQVVAVLGKTEGNGCVNDFTRAYAVQALSFMLGRRLGEDPEAVAARIAMVMSGGTEGGLSPHFLVLAVGEAAAPNPAGALAIGTAFTPDFAPEEVGRTPQVLATAAAVRAAMADAGIADPAAVHYVQVKCPLLTSERIAAAKARGMSVATEDTYHSMGLSRGASALGVALALGEVAAVPEAAIGTDWSLHSGVASTSAGVELLRNEVIVLGNSPAWAGDLTIAHAVMRDAIDLPAVQAALRGAGLRPEDGQLPPGQQERLAAVLAKAEPSSTGLIRGRRHIMWDDSDINATRHARALVGGVIAGAVGRTDIFVSGGAEHQGPDGGGPVAVVARRA</sequence>
<comment type="caution">
    <text evidence="5">The sequence shown here is derived from an EMBL/GenBank/DDBJ whole genome shotgun (WGS) entry which is preliminary data.</text>
</comment>
<accession>A0ABS1D3A3</accession>
<dbReference type="InterPro" id="IPR043007">
    <property type="entry name" value="AtzD/Barbiturase_RUC"/>
</dbReference>
<dbReference type="Pfam" id="PF09663">
    <property type="entry name" value="Amido_AtzD_TrzD"/>
    <property type="match status" value="1"/>
</dbReference>
<dbReference type="NCBIfam" id="TIGR02714">
    <property type="entry name" value="amido_AtzD_TrzD"/>
    <property type="match status" value="1"/>
</dbReference>
<keyword evidence="6" id="KW-1185">Reference proteome</keyword>
<feature type="active site" description="Nucleophile" evidence="4">
    <location>
        <position position="230"/>
    </location>
</feature>
<organism evidence="5 6">
    <name type="scientific">Paracraurococcus ruber</name>
    <dbReference type="NCBI Taxonomy" id="77675"/>
    <lineage>
        <taxon>Bacteria</taxon>
        <taxon>Pseudomonadati</taxon>
        <taxon>Pseudomonadota</taxon>
        <taxon>Alphaproteobacteria</taxon>
        <taxon>Acetobacterales</taxon>
        <taxon>Roseomonadaceae</taxon>
        <taxon>Paracraurococcus</taxon>
    </lineage>
</organism>
<feature type="binding site" evidence="4">
    <location>
        <begin position="85"/>
        <end position="86"/>
    </location>
    <ligand>
        <name>substrate</name>
    </ligand>
</feature>
<keyword evidence="4" id="KW-0479">Metal-binding</keyword>
<feature type="region of interest" description="RU C" evidence="4">
    <location>
        <begin position="253"/>
        <end position="368"/>
    </location>
</feature>
<comment type="catalytic activity">
    <reaction evidence="4">
        <text>cyanurate + H2O = 1-carboxybiuret + H(+)</text>
        <dbReference type="Rhea" id="RHEA:70363"/>
        <dbReference type="ChEBI" id="CHEBI:15377"/>
        <dbReference type="ChEBI" id="CHEBI:15378"/>
        <dbReference type="ChEBI" id="CHEBI:38028"/>
        <dbReference type="ChEBI" id="CHEBI:142864"/>
        <dbReference type="EC" id="3.5.2.15"/>
    </reaction>
</comment>
<dbReference type="InterPro" id="IPR043008">
    <property type="entry name" value="AtzD/Barbiturase_RUA"/>
</dbReference>
<comment type="activity regulation">
    <text evidence="4">Inhibited by barbituric acid.</text>
</comment>
<dbReference type="Proteomes" id="UP000697995">
    <property type="component" value="Unassembled WGS sequence"/>
</dbReference>
<evidence type="ECO:0000313" key="5">
    <source>
        <dbReference type="EMBL" id="MBK1661328.1"/>
    </source>
</evidence>
<reference evidence="5 6" key="1">
    <citation type="journal article" date="2020" name="Microorganisms">
        <title>Osmotic Adaptation and Compatible Solute Biosynthesis of Phototrophic Bacteria as Revealed from Genome Analyses.</title>
        <authorList>
            <person name="Imhoff J.F."/>
            <person name="Rahn T."/>
            <person name="Kunzel S."/>
            <person name="Keller A."/>
            <person name="Neulinger S.C."/>
        </authorList>
    </citation>
    <scope>NUCLEOTIDE SEQUENCE [LARGE SCALE GENOMIC DNA]</scope>
    <source>
        <strain evidence="5 6">DSM 15382</strain>
    </source>
</reference>
<feature type="binding site" evidence="4">
    <location>
        <position position="328"/>
    </location>
    <ligand>
        <name>substrate</name>
    </ligand>
</feature>
<feature type="site" description="Important for substrate specificity" evidence="4">
    <location>
        <position position="324"/>
    </location>
</feature>
<dbReference type="EC" id="3.5.2.15" evidence="4"/>
<feature type="binding site" evidence="4">
    <location>
        <position position="350"/>
    </location>
    <ligand>
        <name>Mg(2+)</name>
        <dbReference type="ChEBI" id="CHEBI:18420"/>
        <note>structural</note>
    </ligand>
</feature>
<feature type="binding site" evidence="4">
    <location>
        <position position="54"/>
    </location>
    <ligand>
        <name>substrate</name>
    </ligand>
</feature>
<keyword evidence="4" id="KW-0460">Magnesium</keyword>
<feature type="binding site" evidence="4">
    <location>
        <position position="194"/>
    </location>
    <ligand>
        <name>substrate</name>
    </ligand>
</feature>
<feature type="region of interest" description="RU A" evidence="4">
    <location>
        <begin position="1"/>
        <end position="105"/>
    </location>
</feature>
<keyword evidence="3 4" id="KW-0378">Hydrolase</keyword>
<feature type="binding site" evidence="4">
    <location>
        <begin position="230"/>
        <end position="231"/>
    </location>
    <ligand>
        <name>substrate</name>
    </ligand>
</feature>
<feature type="binding site" evidence="4">
    <location>
        <position position="301"/>
    </location>
    <ligand>
        <name>Mg(2+)</name>
        <dbReference type="ChEBI" id="CHEBI:18420"/>
        <note>structural</note>
    </ligand>
</feature>
<feature type="binding site" evidence="4">
    <location>
        <position position="358"/>
    </location>
    <ligand>
        <name>Mg(2+)</name>
        <dbReference type="ChEBI" id="CHEBI:18420"/>
        <note>structural</note>
    </ligand>
</feature>
<proteinExistence type="inferred from homology"/>
<comment type="domain">
    <text evidence="4">The monomer structure is formed from three repeating units (RUs) that share the same structure as one another. The monomer, the active site and substrate all possess threefold rotational symmetry, to the extent that the active site possesses three potential Ser-Lys catalytic dyads. It is possible that any or all of the three active-site serines may act as nucleophile (albeit only one can do so per catalytic cycle).</text>
</comment>